<dbReference type="PANTHER" id="PTHR43173:SF12">
    <property type="entry name" value="PROTEIN KINASE SUPERFAMILY PROTEIN"/>
    <property type="match status" value="1"/>
</dbReference>
<dbReference type="EMBL" id="JATAAI010000007">
    <property type="protein sequence ID" value="KAK1744200.1"/>
    <property type="molecule type" value="Genomic_DNA"/>
</dbReference>
<dbReference type="GO" id="GO:0004672">
    <property type="term" value="F:protein kinase activity"/>
    <property type="evidence" value="ECO:0007669"/>
    <property type="project" value="InterPro"/>
</dbReference>
<dbReference type="Proteomes" id="UP001224775">
    <property type="component" value="Unassembled WGS sequence"/>
</dbReference>
<keyword evidence="3" id="KW-0418">Kinase</keyword>
<reference evidence="3" key="1">
    <citation type="submission" date="2023-06" db="EMBL/GenBank/DDBJ databases">
        <title>Survivors Of The Sea: Transcriptome response of Skeletonema marinoi to long-term dormancy.</title>
        <authorList>
            <person name="Pinder M.I.M."/>
            <person name="Kourtchenko O."/>
            <person name="Robertson E.K."/>
            <person name="Larsson T."/>
            <person name="Maumus F."/>
            <person name="Osuna-Cruz C.M."/>
            <person name="Vancaester E."/>
            <person name="Stenow R."/>
            <person name="Vandepoele K."/>
            <person name="Ploug H."/>
            <person name="Bruchert V."/>
            <person name="Godhe A."/>
            <person name="Topel M."/>
        </authorList>
    </citation>
    <scope>NUCLEOTIDE SEQUENCE</scope>
    <source>
        <strain evidence="3">R05AC</strain>
    </source>
</reference>
<dbReference type="InterPro" id="IPR011009">
    <property type="entry name" value="Kinase-like_dom_sf"/>
</dbReference>
<dbReference type="EC" id="2.7.-.-" evidence="3"/>
<keyword evidence="4" id="KW-1185">Reference proteome</keyword>
<dbReference type="GO" id="GO:0005524">
    <property type="term" value="F:ATP binding"/>
    <property type="evidence" value="ECO:0007669"/>
    <property type="project" value="InterPro"/>
</dbReference>
<sequence length="604" mass="67366">MYINTRLARTVLILLSTTALINAFSVSQTQSPVGHASALPLSRLQSHPSSIISNPSRSASTLLIPTEYENQHYTNAVATGERIRRAAMFSLTIASIIRSYYSKFLELSLQKALPFNNRPTEEEEEVTWNEQHAYGADTLSKTIMSMQGFYVKAAQIISSRPDSIPQEYADALSVFTDDNDPLPVEVIKEVIEKELLVQRREKFDDVFEEFDEVPLGSASVAQVHRAVLTKKYGGGEVAVKVQRPSIEDKLMGDVANLKRIAKLFRELSVDLPVDYYAVFTELEEQLNDEFDFEVEAASMERMHNILTTDENGAKRESPVVTSRSISALVSKRVLVMDYLKGVPLSRASDEMKRKGIAPDGVEEKLFARKLLESLTTAFGWSILESGFFHADAHPGNIFILDDGRIGLIDFGQVKQVNNDFREAVAKVILALDARKSDDNPDDLVRIGTYAAGLGIELKDDVPAHGHAAMAMWLFDGSVEIYPDGYDESEMSPNSPLKAMKDFPKDIVLLARSTVLVKGMAKRFGIRWSLSQEWAPIARRVLKSNTEHIVEGSSEGTKLLRLKSWGKQKATKIVNYLPGPIKKRVLSAVLRHQESSDAKLRTMRA</sequence>
<evidence type="ECO:0000256" key="1">
    <source>
        <dbReference type="SAM" id="SignalP"/>
    </source>
</evidence>
<keyword evidence="1" id="KW-0732">Signal</keyword>
<dbReference type="CDD" id="cd05121">
    <property type="entry name" value="ABC1_ADCK3-like"/>
    <property type="match status" value="1"/>
</dbReference>
<evidence type="ECO:0000313" key="3">
    <source>
        <dbReference type="EMBL" id="KAK1744200.1"/>
    </source>
</evidence>
<feature type="signal peptide" evidence="1">
    <location>
        <begin position="1"/>
        <end position="23"/>
    </location>
</feature>
<organism evidence="3 4">
    <name type="scientific">Skeletonema marinoi</name>
    <dbReference type="NCBI Taxonomy" id="267567"/>
    <lineage>
        <taxon>Eukaryota</taxon>
        <taxon>Sar</taxon>
        <taxon>Stramenopiles</taxon>
        <taxon>Ochrophyta</taxon>
        <taxon>Bacillariophyta</taxon>
        <taxon>Coscinodiscophyceae</taxon>
        <taxon>Thalassiosirophycidae</taxon>
        <taxon>Thalassiosirales</taxon>
        <taxon>Skeletonemataceae</taxon>
        <taxon>Skeletonema</taxon>
        <taxon>Skeletonema marinoi-dohrnii complex</taxon>
    </lineage>
</organism>
<dbReference type="InterPro" id="IPR004147">
    <property type="entry name" value="ABC1_dom"/>
</dbReference>
<dbReference type="InterPro" id="IPR051130">
    <property type="entry name" value="Mito_struct-func_regulator"/>
</dbReference>
<dbReference type="PROSITE" id="PS50011">
    <property type="entry name" value="PROTEIN_KINASE_DOM"/>
    <property type="match status" value="1"/>
</dbReference>
<dbReference type="Gene3D" id="1.10.510.10">
    <property type="entry name" value="Transferase(Phosphotransferase) domain 1"/>
    <property type="match status" value="1"/>
</dbReference>
<accession>A0AAD8YFS8</accession>
<dbReference type="PANTHER" id="PTHR43173">
    <property type="entry name" value="ABC1 FAMILY PROTEIN"/>
    <property type="match status" value="1"/>
</dbReference>
<evidence type="ECO:0000313" key="4">
    <source>
        <dbReference type="Proteomes" id="UP001224775"/>
    </source>
</evidence>
<dbReference type="AlphaFoldDB" id="A0AAD8YFS8"/>
<feature type="chain" id="PRO_5041975903" evidence="1">
    <location>
        <begin position="24"/>
        <end position="604"/>
    </location>
</feature>
<protein>
    <submittedName>
        <fullName evidence="3">ABC1 kinase family protein</fullName>
        <ecNumber evidence="3">2.7.-.-</ecNumber>
    </submittedName>
</protein>
<proteinExistence type="predicted"/>
<dbReference type="Pfam" id="PF03109">
    <property type="entry name" value="ABC1"/>
    <property type="match status" value="1"/>
</dbReference>
<feature type="domain" description="Protein kinase" evidence="2">
    <location>
        <begin position="209"/>
        <end position="534"/>
    </location>
</feature>
<gene>
    <name evidence="3" type="ORF">QTG54_004733</name>
</gene>
<name>A0AAD8YFS8_9STRA</name>
<comment type="caution">
    <text evidence="3">The sequence shown here is derived from an EMBL/GenBank/DDBJ whole genome shotgun (WGS) entry which is preliminary data.</text>
</comment>
<evidence type="ECO:0000259" key="2">
    <source>
        <dbReference type="PROSITE" id="PS50011"/>
    </source>
</evidence>
<dbReference type="SUPFAM" id="SSF56112">
    <property type="entry name" value="Protein kinase-like (PK-like)"/>
    <property type="match status" value="1"/>
</dbReference>
<dbReference type="InterPro" id="IPR000719">
    <property type="entry name" value="Prot_kinase_dom"/>
</dbReference>
<keyword evidence="3" id="KW-0808">Transferase</keyword>